<comment type="subunit">
    <text evidence="3">The complex is composed of two ATP-binding proteins (UgpC), two transmembrane proteins (UgpA and UgpE) and a solute-binding protein (UgpB).</text>
</comment>
<evidence type="ECO:0000256" key="4">
    <source>
        <dbReference type="ARBA" id="ARBA00017470"/>
    </source>
</evidence>
<dbReference type="InterPro" id="IPR050490">
    <property type="entry name" value="Bact_solute-bd_prot1"/>
</dbReference>
<dbReference type="AlphaFoldDB" id="A0AAX2QUJ3"/>
<dbReference type="GO" id="GO:0042597">
    <property type="term" value="C:periplasmic space"/>
    <property type="evidence" value="ECO:0007669"/>
    <property type="project" value="UniProtKB-SubCell"/>
</dbReference>
<dbReference type="Pfam" id="PF01547">
    <property type="entry name" value="SBP_bac_1"/>
    <property type="match status" value="1"/>
</dbReference>
<keyword evidence="5" id="KW-0813">Transport</keyword>
<proteinExistence type="inferred from homology"/>
<name>A0AAX2QUJ3_9HYPH</name>
<evidence type="ECO:0000256" key="1">
    <source>
        <dbReference type="ARBA" id="ARBA00004418"/>
    </source>
</evidence>
<dbReference type="SUPFAM" id="SSF53850">
    <property type="entry name" value="Periplasmic binding protein-like II"/>
    <property type="match status" value="1"/>
</dbReference>
<keyword evidence="7" id="KW-0574">Periplasm</keyword>
<evidence type="ECO:0000313" key="9">
    <source>
        <dbReference type="EMBL" id="TCU30073.1"/>
    </source>
</evidence>
<dbReference type="PANTHER" id="PTHR43649:SF31">
    <property type="entry name" value="SN-GLYCEROL-3-PHOSPHATE-BINDING PERIPLASMIC PROTEIN UGPB"/>
    <property type="match status" value="1"/>
</dbReference>
<reference evidence="9 10" key="1">
    <citation type="submission" date="2019-03" db="EMBL/GenBank/DDBJ databases">
        <title>Genomic Encyclopedia of Type Strains, Phase IV (KMG-V): Genome sequencing to study the core and pangenomes of soil and plant-associated prokaryotes.</title>
        <authorList>
            <person name="Whitman W."/>
        </authorList>
    </citation>
    <scope>NUCLEOTIDE SEQUENCE [LARGE SCALE GENOMIC DNA]</scope>
    <source>
        <strain evidence="9 10">FB403</strain>
    </source>
</reference>
<dbReference type="PANTHER" id="PTHR43649">
    <property type="entry name" value="ARABINOSE-BINDING PROTEIN-RELATED"/>
    <property type="match status" value="1"/>
</dbReference>
<evidence type="ECO:0000256" key="8">
    <source>
        <dbReference type="ARBA" id="ARBA00034473"/>
    </source>
</evidence>
<evidence type="ECO:0000313" key="10">
    <source>
        <dbReference type="Proteomes" id="UP000295021"/>
    </source>
</evidence>
<evidence type="ECO:0000256" key="7">
    <source>
        <dbReference type="ARBA" id="ARBA00022764"/>
    </source>
</evidence>
<evidence type="ECO:0000256" key="2">
    <source>
        <dbReference type="ARBA" id="ARBA00008520"/>
    </source>
</evidence>
<dbReference type="Gene3D" id="3.40.190.10">
    <property type="entry name" value="Periplasmic binding protein-like II"/>
    <property type="match status" value="1"/>
</dbReference>
<comment type="subcellular location">
    <subcellularLocation>
        <location evidence="1">Periplasm</location>
    </subcellularLocation>
</comment>
<comment type="caution">
    <text evidence="9">The sequence shown here is derived from an EMBL/GenBank/DDBJ whole genome shotgun (WGS) entry which is preliminary data.</text>
</comment>
<evidence type="ECO:0000256" key="3">
    <source>
        <dbReference type="ARBA" id="ARBA00011557"/>
    </source>
</evidence>
<dbReference type="EMBL" id="SMBI01000001">
    <property type="protein sequence ID" value="TCU30073.1"/>
    <property type="molecule type" value="Genomic_DNA"/>
</dbReference>
<gene>
    <name evidence="9" type="ORF">EV131_101560</name>
</gene>
<protein>
    <recommendedName>
        <fullName evidence="4">sn-glycerol-3-phosphate-binding periplasmic protein UgpB</fullName>
    </recommendedName>
</protein>
<dbReference type="InterPro" id="IPR006059">
    <property type="entry name" value="SBP"/>
</dbReference>
<sequence>MQEFIGQEEEKMTRMKSIGAAFAAILLSSVAAHAGDVRIMWYSDGGEGEVIKDLLSRFSKANPDVNVILDEVSYDVVKEQLPVQLEAGQGPDIARLTNLKAPAQHWLDLRPYLTDAKYWEDNFGAQADWMRPDGSNAITGFMTQLTLTGGFVNKTLFEQAGVEIPGPKATWDDWAAAAKKVADSQKVFAMAIDRSGHRVSGPNISYGANYIAADGKPAPIDQGAKDFLSRFVKWNEDGTINKDVWVSAAGTTYRSAAEDFINGGLAYLYSGSWQVSGFAQKIGDNFDWVMAGSPCGSAACTGMQGGAGLVAVKYTKNPKDVAKVMDYLAGADVQKEFAERSLFIPAHKGVAAGQMDFKTDNPHVQAALKAFVEAAGQTAAPAMKLPAWKWSDAYYSAIVARISQVIAGEMKLDDAYARIDEDIKAKVAGN</sequence>
<comment type="function">
    <text evidence="8">Part of the ABC transporter complex UgpBAEC involved in sn-glycerol-3-phosphate (G3P) import. Binds G3P.</text>
</comment>
<comment type="similarity">
    <text evidence="2">Belongs to the bacterial solute-binding protein 1 family.</text>
</comment>
<organism evidence="9 10">
    <name type="scientific">Rhizobium laguerreae</name>
    <dbReference type="NCBI Taxonomy" id="1076926"/>
    <lineage>
        <taxon>Bacteria</taxon>
        <taxon>Pseudomonadati</taxon>
        <taxon>Pseudomonadota</taxon>
        <taxon>Alphaproteobacteria</taxon>
        <taxon>Hyphomicrobiales</taxon>
        <taxon>Rhizobiaceae</taxon>
        <taxon>Rhizobium/Agrobacterium group</taxon>
        <taxon>Rhizobium</taxon>
    </lineage>
</organism>
<dbReference type="Proteomes" id="UP000295021">
    <property type="component" value="Unassembled WGS sequence"/>
</dbReference>
<evidence type="ECO:0000256" key="6">
    <source>
        <dbReference type="ARBA" id="ARBA00022729"/>
    </source>
</evidence>
<evidence type="ECO:0000256" key="5">
    <source>
        <dbReference type="ARBA" id="ARBA00022448"/>
    </source>
</evidence>
<keyword evidence="6" id="KW-0732">Signal</keyword>
<accession>A0AAX2QUJ3</accession>